<dbReference type="Proteomes" id="UP001642483">
    <property type="component" value="Unassembled WGS sequence"/>
</dbReference>
<name>A0ABP0FT57_CLALP</name>
<reference evidence="1 2" key="1">
    <citation type="submission" date="2024-02" db="EMBL/GenBank/DDBJ databases">
        <authorList>
            <person name="Daric V."/>
            <person name="Darras S."/>
        </authorList>
    </citation>
    <scope>NUCLEOTIDE SEQUENCE [LARGE SCALE GENOMIC DNA]</scope>
</reference>
<keyword evidence="2" id="KW-1185">Reference proteome</keyword>
<dbReference type="EMBL" id="CAWYQH010000090">
    <property type="protein sequence ID" value="CAK8682285.1"/>
    <property type="molecule type" value="Genomic_DNA"/>
</dbReference>
<organism evidence="1 2">
    <name type="scientific">Clavelina lepadiformis</name>
    <name type="common">Light-bulb sea squirt</name>
    <name type="synonym">Ascidia lepadiformis</name>
    <dbReference type="NCBI Taxonomy" id="159417"/>
    <lineage>
        <taxon>Eukaryota</taxon>
        <taxon>Metazoa</taxon>
        <taxon>Chordata</taxon>
        <taxon>Tunicata</taxon>
        <taxon>Ascidiacea</taxon>
        <taxon>Aplousobranchia</taxon>
        <taxon>Clavelinidae</taxon>
        <taxon>Clavelina</taxon>
    </lineage>
</organism>
<protein>
    <submittedName>
        <fullName evidence="1">Uncharacterized protein</fullName>
    </submittedName>
</protein>
<accession>A0ABP0FT57</accession>
<evidence type="ECO:0000313" key="2">
    <source>
        <dbReference type="Proteomes" id="UP001642483"/>
    </source>
</evidence>
<sequence>MDQVREIDISEFTGRDLLKLFEDEVDGDEWVKDKVFTFTGIPFPITITANPTYKQSGQTSQPGNGLLCIDNVASPWSKFNDILSDTAFKDKYKTFLENKLNSPLVNDFKKMELECCALLLFEIARRVENERGIDVKFLTRDEVVEAIDKALNRELGNLLTGIFRGSKTDRRSNYDVIMSKTNPCADMESLMENMTLNDTVRNIYIFCKALISQQRLNIF</sequence>
<evidence type="ECO:0000313" key="1">
    <source>
        <dbReference type="EMBL" id="CAK8682285.1"/>
    </source>
</evidence>
<proteinExistence type="predicted"/>
<gene>
    <name evidence="1" type="ORF">CVLEPA_LOCUS12965</name>
</gene>
<comment type="caution">
    <text evidence="1">The sequence shown here is derived from an EMBL/GenBank/DDBJ whole genome shotgun (WGS) entry which is preliminary data.</text>
</comment>